<keyword evidence="6" id="KW-0325">Glycoprotein</keyword>
<protein>
    <submittedName>
        <fullName evidence="8">Lipase 1</fullName>
    </submittedName>
</protein>
<evidence type="ECO:0000256" key="5">
    <source>
        <dbReference type="ARBA" id="ARBA00023098"/>
    </source>
</evidence>
<name>A0A151I382_9HYME</name>
<feature type="domain" description="Partial AB-hydrolase lipase" evidence="7">
    <location>
        <begin position="8"/>
        <end position="63"/>
    </location>
</feature>
<dbReference type="PANTHER" id="PTHR11005">
    <property type="entry name" value="LYSOSOMAL ACID LIPASE-RELATED"/>
    <property type="match status" value="1"/>
</dbReference>
<keyword evidence="2" id="KW-0732">Signal</keyword>
<dbReference type="InterPro" id="IPR029058">
    <property type="entry name" value="AB_hydrolase_fold"/>
</dbReference>
<dbReference type="EMBL" id="KQ976507">
    <property type="protein sequence ID" value="KYM82814.1"/>
    <property type="molecule type" value="Genomic_DNA"/>
</dbReference>
<evidence type="ECO:0000256" key="4">
    <source>
        <dbReference type="ARBA" id="ARBA00022963"/>
    </source>
</evidence>
<keyword evidence="3" id="KW-0378">Hydrolase</keyword>
<sequence length="773" mass="89411">MSTQIGLVEKNGYSAEEHYVITEDGYILVLHRILRNSLFKGQESRKVVFLQHGILSTSDSWVLIGAGKDLAFLLTDEGYDVWLGNIRGNAYCRSHIKLSPQNKKFWQFSYHEIGTRDLPAMIDYVLNYTKQKTLHYIGHSMGTTILFTLLSMRPEYNAKIKLGICLAPVAIWKEIPSFLENIRRKIPNIMEFLESNEIYEIAPLSSTNIRIGRTLCTDKAITQAVCIAIIFLTSGSDIPQLNTTILPEILSYYPAGVSLQTLNHLYQNIITKKFQTYDNGYFDNYKKYGQMMPIMYDLKKVTAPLALYYSVNDVLARKSVKTFLLFLFLLEAKLNLWENFAFSQKTIFNYLFPKDPGIIRVRKPEQIQTANNVTTLDFVINDNFAFISLWDISMQTGLVEKYDYLTEEHYVITEDGYILVIHRILRSPLSKDYQRKKIVFLQHGIICSSDCWVMIGPEKDLAFLLADKGYDVWLGNFRGTSYCRSHTKISPRNKEFWQFSYHEMGTRDLPAMIDYVLSYTKQQTLHYIGHSMGTTTLFILLSMKPEYNAKIELGICLAPIAIWKERIPLPENIFNKIPKIVEFLYSNEIYEVASLSSTSIKVGRTLCTDKAITQIVCIAIIFLIAGSNPEQFNTTVLPEILSNYPDGASVRTFEHYIQNMITKKFQTYDYGYADNYKQYEQISPLTYDFKKITAPLALFYGANDMIALKSNVLEIYRHLPNVILLEENQHKLFTHLDFLWAIDIKILLYDRLIELLQKFDNDVWTIDDTLIYV</sequence>
<dbReference type="Gene3D" id="3.40.50.1820">
    <property type="entry name" value="alpha/beta hydrolase"/>
    <property type="match status" value="2"/>
</dbReference>
<evidence type="ECO:0000256" key="6">
    <source>
        <dbReference type="ARBA" id="ARBA00023180"/>
    </source>
</evidence>
<evidence type="ECO:0000313" key="9">
    <source>
        <dbReference type="Proteomes" id="UP000078540"/>
    </source>
</evidence>
<dbReference type="SUPFAM" id="SSF53474">
    <property type="entry name" value="alpha/beta-Hydrolases"/>
    <property type="match status" value="2"/>
</dbReference>
<organism evidence="8 9">
    <name type="scientific">Atta colombica</name>
    <dbReference type="NCBI Taxonomy" id="520822"/>
    <lineage>
        <taxon>Eukaryota</taxon>
        <taxon>Metazoa</taxon>
        <taxon>Ecdysozoa</taxon>
        <taxon>Arthropoda</taxon>
        <taxon>Hexapoda</taxon>
        <taxon>Insecta</taxon>
        <taxon>Pterygota</taxon>
        <taxon>Neoptera</taxon>
        <taxon>Endopterygota</taxon>
        <taxon>Hymenoptera</taxon>
        <taxon>Apocrita</taxon>
        <taxon>Aculeata</taxon>
        <taxon>Formicoidea</taxon>
        <taxon>Formicidae</taxon>
        <taxon>Myrmicinae</taxon>
        <taxon>Atta</taxon>
    </lineage>
</organism>
<dbReference type="FunFam" id="3.40.50.1820:FF:000021">
    <property type="entry name" value="Lipase"/>
    <property type="match status" value="2"/>
</dbReference>
<dbReference type="STRING" id="520822.A0A151I382"/>
<accession>A0A151I382</accession>
<dbReference type="Proteomes" id="UP000078540">
    <property type="component" value="Unassembled WGS sequence"/>
</dbReference>
<keyword evidence="5" id="KW-0443">Lipid metabolism</keyword>
<gene>
    <name evidence="8" type="ORF">ALC53_06726</name>
</gene>
<dbReference type="AlphaFoldDB" id="A0A151I382"/>
<dbReference type="InterPro" id="IPR006693">
    <property type="entry name" value="AB_hydrolase_lipase"/>
</dbReference>
<evidence type="ECO:0000256" key="1">
    <source>
        <dbReference type="ARBA" id="ARBA00010701"/>
    </source>
</evidence>
<evidence type="ECO:0000256" key="3">
    <source>
        <dbReference type="ARBA" id="ARBA00022801"/>
    </source>
</evidence>
<keyword evidence="9" id="KW-1185">Reference proteome</keyword>
<comment type="similarity">
    <text evidence="1">Belongs to the AB hydrolase superfamily. Lipase family.</text>
</comment>
<evidence type="ECO:0000259" key="7">
    <source>
        <dbReference type="Pfam" id="PF04083"/>
    </source>
</evidence>
<proteinExistence type="inferred from homology"/>
<evidence type="ECO:0000256" key="2">
    <source>
        <dbReference type="ARBA" id="ARBA00022729"/>
    </source>
</evidence>
<dbReference type="Pfam" id="PF04083">
    <property type="entry name" value="Abhydro_lipase"/>
    <property type="match status" value="2"/>
</dbReference>
<feature type="domain" description="Partial AB-hydrolase lipase" evidence="7">
    <location>
        <begin position="398"/>
        <end position="454"/>
    </location>
</feature>
<dbReference type="GO" id="GO:0016042">
    <property type="term" value="P:lipid catabolic process"/>
    <property type="evidence" value="ECO:0007669"/>
    <property type="project" value="UniProtKB-KW"/>
</dbReference>
<reference evidence="8 9" key="1">
    <citation type="submission" date="2015-09" db="EMBL/GenBank/DDBJ databases">
        <title>Atta colombica WGS genome.</title>
        <authorList>
            <person name="Nygaard S."/>
            <person name="Hu H."/>
            <person name="Boomsma J."/>
            <person name="Zhang G."/>
        </authorList>
    </citation>
    <scope>NUCLEOTIDE SEQUENCE [LARGE SCALE GENOMIC DNA]</scope>
    <source>
        <strain evidence="8">Treedump-2</strain>
        <tissue evidence="8">Whole body</tissue>
    </source>
</reference>
<dbReference type="GO" id="GO:0016787">
    <property type="term" value="F:hydrolase activity"/>
    <property type="evidence" value="ECO:0007669"/>
    <property type="project" value="UniProtKB-KW"/>
</dbReference>
<keyword evidence="4" id="KW-0442">Lipid degradation</keyword>
<evidence type="ECO:0000313" key="8">
    <source>
        <dbReference type="EMBL" id="KYM82814.1"/>
    </source>
</evidence>